<organism evidence="1 2">
    <name type="scientific">Bacillus cytotoxicus</name>
    <dbReference type="NCBI Taxonomy" id="580165"/>
    <lineage>
        <taxon>Bacteria</taxon>
        <taxon>Bacillati</taxon>
        <taxon>Bacillota</taxon>
        <taxon>Bacilli</taxon>
        <taxon>Bacillales</taxon>
        <taxon>Bacillaceae</taxon>
        <taxon>Bacillus</taxon>
        <taxon>Bacillus cereus group</taxon>
    </lineage>
</organism>
<gene>
    <name evidence="1" type="ORF">BCB44BAC_02663</name>
</gene>
<name>A0AAX2CIU3_9BACI</name>
<reference evidence="1 2" key="1">
    <citation type="submission" date="2016-08" db="EMBL/GenBank/DDBJ databases">
        <authorList>
            <person name="Loux V."/>
            <person name="Rue O."/>
        </authorList>
    </citation>
    <scope>NUCLEOTIDE SEQUENCE [LARGE SCALE GENOMIC DNA]</scope>
    <source>
        <strain evidence="1 2">AFSSA_08CEB44bac</strain>
    </source>
</reference>
<evidence type="ECO:0000313" key="2">
    <source>
        <dbReference type="Proteomes" id="UP000242164"/>
    </source>
</evidence>
<dbReference type="AlphaFoldDB" id="A0AAX2CIU3"/>
<comment type="caution">
    <text evidence="1">The sequence shown here is derived from an EMBL/GenBank/DDBJ whole genome shotgun (WGS) entry which is preliminary data.</text>
</comment>
<sequence>MKIIFVLYNGKERTLKRDCSCKVQIFKEDARDVTFRNDGVQIERKTAMDDGIINVH</sequence>
<accession>A0AAX2CIU3</accession>
<proteinExistence type="predicted"/>
<dbReference type="Proteomes" id="UP000242164">
    <property type="component" value="Unassembled WGS sequence"/>
</dbReference>
<evidence type="ECO:0000313" key="1">
    <source>
        <dbReference type="EMBL" id="SCL95918.1"/>
    </source>
</evidence>
<protein>
    <submittedName>
        <fullName evidence="1">Uncharacterized protein</fullName>
    </submittedName>
</protein>
<dbReference type="EMBL" id="FMIK01000034">
    <property type="protein sequence ID" value="SCL95918.1"/>
    <property type="molecule type" value="Genomic_DNA"/>
</dbReference>